<feature type="domain" description="AB hydrolase-1" evidence="4">
    <location>
        <begin position="73"/>
        <end position="185"/>
    </location>
</feature>
<feature type="transmembrane region" description="Helical" evidence="3">
    <location>
        <begin position="502"/>
        <end position="522"/>
    </location>
</feature>
<evidence type="ECO:0000259" key="4">
    <source>
        <dbReference type="Pfam" id="PF00561"/>
    </source>
</evidence>
<feature type="transmembrane region" description="Helical" evidence="3">
    <location>
        <begin position="415"/>
        <end position="441"/>
    </location>
</feature>
<dbReference type="PANTHER" id="PTHR22946">
    <property type="entry name" value="DIENELACTONE HYDROLASE DOMAIN-CONTAINING PROTEIN-RELATED"/>
    <property type="match status" value="1"/>
</dbReference>
<dbReference type="Pfam" id="PF00561">
    <property type="entry name" value="Abhydrolase_1"/>
    <property type="match status" value="1"/>
</dbReference>
<feature type="transmembrane region" description="Helical" evidence="3">
    <location>
        <begin position="569"/>
        <end position="590"/>
    </location>
</feature>
<comment type="similarity">
    <text evidence="2">Belongs to the AB hydrolase superfamily. FUS2 hydrolase family.</text>
</comment>
<reference evidence="5 6" key="1">
    <citation type="submission" date="2019-01" db="EMBL/GenBank/DDBJ databases">
        <authorList>
            <person name="Li J."/>
        </authorList>
    </citation>
    <scope>NUCLEOTIDE SEQUENCE [LARGE SCALE GENOMIC DNA]</scope>
    <source>
        <strain evidence="5 6">CCUG 35506</strain>
    </source>
</reference>
<keyword evidence="3" id="KW-0812">Transmembrane</keyword>
<sequence>MMTFDLPPKRQWALLSLAIALVLLGGALGALVQTAFGAVSVRDITIAGERGEMIAGKLYIPDSATAETPAPGILAIHGANNSSEMQDAYAIELSRRGYVVLAPDQYGHGGSDGHQESGWIGAAALRYLHELPMIDPDNVGIGGHSRGGAEAYVAAATEPDLYRSIVFEASGPVPYALPDPEDPPTLKNALFIMSSLEEFAEPVWGEAVPANVPDGDIAMAQVGTDQPVVLDEVYGDVADGSARKMVLVAGNHPFMTFSFDAVQNAVDWYGQTLDGGAALNGQVWIWKEIGGGLALIGGFLAVFAVGGLLWGSPAFAAARRLVPPARGERFGWPWLIAAAITGVVPVVTFWPFQELGNIGLAGLPFWPQTWANGILAWAVLNGAISLVLIATWYVRSKRRGRVSVHDLGLTASGGFSWAVVGRSAAVALLAVGSAYLLLVLSDWLFKTDFRFYTVALAIIDGRHWAIFLAYLLPFVAYLLVLNVGLSSQLRWTGAKLTPARQMIAFSLVLAAPLLVGFLIDYLPMLTGGTMPVNEPLKSQFVLIGYQFLIMLPLAACLAVYFYKASGSVYTGAFTAALLIVWNITTTTTIHADDGGEWGAGAIIARIVVPMLIGIGLIVLAVFLARRGRGAPEEPESTTGEEAREVRV</sequence>
<feature type="transmembrane region" description="Helical" evidence="3">
    <location>
        <begin position="461"/>
        <end position="481"/>
    </location>
</feature>
<keyword evidence="3" id="KW-1133">Transmembrane helix</keyword>
<evidence type="ECO:0000256" key="2">
    <source>
        <dbReference type="ARBA" id="ARBA00038115"/>
    </source>
</evidence>
<feature type="transmembrane region" description="Helical" evidence="3">
    <location>
        <begin position="542"/>
        <end position="562"/>
    </location>
</feature>
<feature type="transmembrane region" description="Helical" evidence="3">
    <location>
        <begin position="370"/>
        <end position="394"/>
    </location>
</feature>
<comment type="caution">
    <text evidence="5">The sequence shown here is derived from an EMBL/GenBank/DDBJ whole genome shotgun (WGS) entry which is preliminary data.</text>
</comment>
<feature type="transmembrane region" description="Helical" evidence="3">
    <location>
        <begin position="602"/>
        <end position="624"/>
    </location>
</feature>
<dbReference type="EMBL" id="SDPO01000004">
    <property type="protein sequence ID" value="RXZ46609.1"/>
    <property type="molecule type" value="Genomic_DNA"/>
</dbReference>
<organism evidence="5 6">
    <name type="scientific">Agromyces fucosus</name>
    <dbReference type="NCBI Taxonomy" id="41985"/>
    <lineage>
        <taxon>Bacteria</taxon>
        <taxon>Bacillati</taxon>
        <taxon>Actinomycetota</taxon>
        <taxon>Actinomycetes</taxon>
        <taxon>Micrococcales</taxon>
        <taxon>Microbacteriaceae</taxon>
        <taxon>Agromyces</taxon>
    </lineage>
</organism>
<dbReference type="OrthoDB" id="9814966at2"/>
<evidence type="ECO:0000256" key="3">
    <source>
        <dbReference type="SAM" id="Phobius"/>
    </source>
</evidence>
<dbReference type="InterPro" id="IPR050261">
    <property type="entry name" value="FrsA_esterase"/>
</dbReference>
<dbReference type="PANTHER" id="PTHR22946:SF9">
    <property type="entry name" value="POLYKETIDE TRANSFERASE AF380"/>
    <property type="match status" value="1"/>
</dbReference>
<protein>
    <submittedName>
        <fullName evidence="5">Alpha/beta fold hydrolase</fullName>
    </submittedName>
</protein>
<gene>
    <name evidence="5" type="ORF">ESP57_17180</name>
</gene>
<accession>A0A4Q2JJA6</accession>
<dbReference type="Proteomes" id="UP000292935">
    <property type="component" value="Unassembled WGS sequence"/>
</dbReference>
<feature type="transmembrane region" description="Helical" evidence="3">
    <location>
        <begin position="331"/>
        <end position="350"/>
    </location>
</feature>
<dbReference type="InterPro" id="IPR000073">
    <property type="entry name" value="AB_hydrolase_1"/>
</dbReference>
<evidence type="ECO:0000256" key="1">
    <source>
        <dbReference type="ARBA" id="ARBA00022801"/>
    </source>
</evidence>
<feature type="transmembrane region" description="Helical" evidence="3">
    <location>
        <begin position="289"/>
        <end position="310"/>
    </location>
</feature>
<evidence type="ECO:0000313" key="6">
    <source>
        <dbReference type="Proteomes" id="UP000292935"/>
    </source>
</evidence>
<proteinExistence type="inferred from homology"/>
<dbReference type="SUPFAM" id="SSF53474">
    <property type="entry name" value="alpha/beta-Hydrolases"/>
    <property type="match status" value="1"/>
</dbReference>
<evidence type="ECO:0000313" key="5">
    <source>
        <dbReference type="EMBL" id="RXZ46609.1"/>
    </source>
</evidence>
<keyword evidence="6" id="KW-1185">Reference proteome</keyword>
<dbReference type="GO" id="GO:0052689">
    <property type="term" value="F:carboxylic ester hydrolase activity"/>
    <property type="evidence" value="ECO:0007669"/>
    <property type="project" value="UniProtKB-ARBA"/>
</dbReference>
<dbReference type="AlphaFoldDB" id="A0A4Q2JJA6"/>
<name>A0A4Q2JJA6_9MICO</name>
<keyword evidence="1 5" id="KW-0378">Hydrolase</keyword>
<dbReference type="InterPro" id="IPR029058">
    <property type="entry name" value="AB_hydrolase_fold"/>
</dbReference>
<keyword evidence="3" id="KW-0472">Membrane</keyword>
<dbReference type="Gene3D" id="3.40.50.1820">
    <property type="entry name" value="alpha/beta hydrolase"/>
    <property type="match status" value="1"/>
</dbReference>